<organism evidence="3 4">
    <name type="scientific">Botryotinia convoluta</name>
    <dbReference type="NCBI Taxonomy" id="54673"/>
    <lineage>
        <taxon>Eukaryota</taxon>
        <taxon>Fungi</taxon>
        <taxon>Dikarya</taxon>
        <taxon>Ascomycota</taxon>
        <taxon>Pezizomycotina</taxon>
        <taxon>Leotiomycetes</taxon>
        <taxon>Helotiales</taxon>
        <taxon>Sclerotiniaceae</taxon>
        <taxon>Botryotinia</taxon>
    </lineage>
</organism>
<feature type="region of interest" description="Disordered" evidence="2">
    <location>
        <begin position="344"/>
        <end position="410"/>
    </location>
</feature>
<sequence>MNAFSKEKDRTTPLMKCVLHITGSQALNGPEPQARKNIIGNFIFIHHGVCERDLLQIIEQMVKVKILLPSGNREVCWKTMYGDTERENSPLFTIHPECDNNKYRSGETCAKHPYKYLLPPQSSLGPEYSTKNIERSERFFEDLIVVADLTKQYMASVKNGDDLEADKLIHQAIGLTRDQNRKFDKKYRRTQATMGDASISGTVQNESLESCDRTNLPSISHVGNVAPSNSQPLASLRTSRKNDEGTSDHRLARLYKVPQRENCIKHIRCHIDGAAYADRVESRVTRNGETTITTRYVQTRKERLEKIRGKDPISSRWTWWLDENQAPKSRDGNVANVKTQNGILAKKSAVAGPSMTPSSPEELTDSPGDDTQPNDYTPSNHTQPQLGRDQPLDGHHGVDKEAINGSKSEAVRARVEELEAERDAQGKTIAKLSRKLHKQRKIAATRQEILEPLVNENKRHSGLLDSVRESLNITNQQLSTIKNFHKDEVTRLKESINISPPTTNTMEGKLERSLVEEVKRPSSHAHSNEEKNVIDLDKLARSSVILDQSLLQVNWDPASGVDRRLEHEGVDGIKALWVTKRRAIEISDKQEKENQQWLLCQQSNHDQGRSPRSRLNSILDYDEDPEDDQPSKKRQRTACTPSHASLSSDFASSPPTYGGSGRLIELSRGAEVVSLQAESPIPITNDSRTEICVPSVDIMDRIVRVEGMLEKQKHEVQWLATEQIDRFERLTEELDESNRLNGDLSAEMSRTNKEQKDWEETVNARLDHQDSFIDATLKAQKHRIENLTSKFDNSLVSSSVRFEDLESKSNGQQELTVRQSTIIADMEHELRLHQDHIRFSKPRGGTLRNLRNS</sequence>
<feature type="compositionally biased region" description="Polar residues" evidence="2">
    <location>
        <begin position="226"/>
        <end position="237"/>
    </location>
</feature>
<evidence type="ECO:0000256" key="2">
    <source>
        <dbReference type="SAM" id="MobiDB-lite"/>
    </source>
</evidence>
<reference evidence="3 4" key="1">
    <citation type="submission" date="2017-12" db="EMBL/GenBank/DDBJ databases">
        <title>Comparative genomics of Botrytis spp.</title>
        <authorList>
            <person name="Valero-Jimenez C.A."/>
            <person name="Tapia P."/>
            <person name="Veloso J."/>
            <person name="Silva-Moreno E."/>
            <person name="Staats M."/>
            <person name="Valdes J.H."/>
            <person name="Van Kan J.A.L."/>
        </authorList>
    </citation>
    <scope>NUCLEOTIDE SEQUENCE [LARGE SCALE GENOMIC DNA]</scope>
    <source>
        <strain evidence="3 4">MUCL11595</strain>
    </source>
</reference>
<comment type="caution">
    <text evidence="3">The sequence shown here is derived from an EMBL/GenBank/DDBJ whole genome shotgun (WGS) entry which is preliminary data.</text>
</comment>
<keyword evidence="1" id="KW-0175">Coiled coil</keyword>
<feature type="coiled-coil region" evidence="1">
    <location>
        <begin position="720"/>
        <end position="747"/>
    </location>
</feature>
<dbReference type="EMBL" id="PQXN01000246">
    <property type="protein sequence ID" value="TGO48215.1"/>
    <property type="molecule type" value="Genomic_DNA"/>
</dbReference>
<keyword evidence="4" id="KW-1185">Reference proteome</keyword>
<name>A0A4Z1HHD0_9HELO</name>
<evidence type="ECO:0000313" key="3">
    <source>
        <dbReference type="EMBL" id="TGO48215.1"/>
    </source>
</evidence>
<dbReference type="Proteomes" id="UP000297527">
    <property type="component" value="Unassembled WGS sequence"/>
</dbReference>
<dbReference type="AlphaFoldDB" id="A0A4Z1HHD0"/>
<dbReference type="OrthoDB" id="3559634at2759"/>
<proteinExistence type="predicted"/>
<evidence type="ECO:0000256" key="1">
    <source>
        <dbReference type="SAM" id="Coils"/>
    </source>
</evidence>
<feature type="compositionally biased region" description="Polar residues" evidence="2">
    <location>
        <begin position="369"/>
        <end position="385"/>
    </location>
</feature>
<feature type="compositionally biased region" description="Low complexity" evidence="2">
    <location>
        <begin position="641"/>
        <end position="655"/>
    </location>
</feature>
<feature type="region of interest" description="Disordered" evidence="2">
    <location>
        <begin position="602"/>
        <end position="657"/>
    </location>
</feature>
<accession>A0A4Z1HHD0</accession>
<feature type="region of interest" description="Disordered" evidence="2">
    <location>
        <begin position="220"/>
        <end position="247"/>
    </location>
</feature>
<protein>
    <submittedName>
        <fullName evidence="3">Uncharacterized protein</fullName>
    </submittedName>
</protein>
<gene>
    <name evidence="3" type="ORF">BCON_0247g00090</name>
</gene>
<evidence type="ECO:0000313" key="4">
    <source>
        <dbReference type="Proteomes" id="UP000297527"/>
    </source>
</evidence>
<feature type="compositionally biased region" description="Basic and acidic residues" evidence="2">
    <location>
        <begin position="390"/>
        <end position="402"/>
    </location>
</feature>